<dbReference type="InterPro" id="IPR002201">
    <property type="entry name" value="Glyco_trans_9"/>
</dbReference>
<dbReference type="GO" id="GO:0009244">
    <property type="term" value="P:lipopolysaccharide core region biosynthetic process"/>
    <property type="evidence" value="ECO:0007669"/>
    <property type="project" value="TreeGrafter"/>
</dbReference>
<dbReference type="SUPFAM" id="SSF53756">
    <property type="entry name" value="UDP-Glycosyltransferase/glycogen phosphorylase"/>
    <property type="match status" value="1"/>
</dbReference>
<dbReference type="PANTHER" id="PTHR30160">
    <property type="entry name" value="TETRAACYLDISACCHARIDE 4'-KINASE-RELATED"/>
    <property type="match status" value="1"/>
</dbReference>
<dbReference type="AlphaFoldDB" id="A0A7K1Y7H3"/>
<evidence type="ECO:0000256" key="1">
    <source>
        <dbReference type="ARBA" id="ARBA00022676"/>
    </source>
</evidence>
<keyword evidence="2 3" id="KW-0808">Transferase</keyword>
<accession>A0A7K1Y7H3</accession>
<sequence length="331" mass="37342">MPDSSERPYKHILVCRTDAVGDVILVMPLCGMIKKYYPDAKVSLLGRTYTKPVAACCIHIDGFVNMDDWNGKSDAEIAEILNDLSIDTVLLLPAYKRLAYIMKFAGIKFRVGTATRWFHWLYCNRLVWLSRKNSPLHEAQLHFKLLKGIGINESPSKEELFQYYGLSNIEQLEDRYKELLSESKFNLVLHPKSGQNAPEWSLDHYSAFIELADKNKFNILISGSVKEKDELASWLKKHKNQVTDITGIFSLSQFIAFVSNCDGLLACSTGPVHIAAATGIHAMGLYPTEPFRNAIRWAPIGAKAEHISSSGSNLSDIEPQLVYSKIRSWEK</sequence>
<dbReference type="RefSeq" id="WP_160843176.1">
    <property type="nucleotide sequence ID" value="NZ_WVHT01000001.1"/>
</dbReference>
<proteinExistence type="predicted"/>
<dbReference type="GO" id="GO:0005829">
    <property type="term" value="C:cytosol"/>
    <property type="evidence" value="ECO:0007669"/>
    <property type="project" value="TreeGrafter"/>
</dbReference>
<evidence type="ECO:0000313" key="4">
    <source>
        <dbReference type="Proteomes" id="UP000466586"/>
    </source>
</evidence>
<dbReference type="Gene3D" id="3.40.50.2000">
    <property type="entry name" value="Glycogen Phosphorylase B"/>
    <property type="match status" value="2"/>
</dbReference>
<dbReference type="EMBL" id="WVHT01000001">
    <property type="protein sequence ID" value="MXV50018.1"/>
    <property type="molecule type" value="Genomic_DNA"/>
</dbReference>
<keyword evidence="1" id="KW-0328">Glycosyltransferase</keyword>
<dbReference type="InterPro" id="IPR051199">
    <property type="entry name" value="LPS_LOS_Heptosyltrfase"/>
</dbReference>
<keyword evidence="4" id="KW-1185">Reference proteome</keyword>
<comment type="caution">
    <text evidence="3">The sequence shown here is derived from an EMBL/GenBank/DDBJ whole genome shotgun (WGS) entry which is preliminary data.</text>
</comment>
<evidence type="ECO:0000256" key="2">
    <source>
        <dbReference type="ARBA" id="ARBA00022679"/>
    </source>
</evidence>
<protein>
    <submittedName>
        <fullName evidence="3">Glycosyl transferase family 9</fullName>
    </submittedName>
</protein>
<reference evidence="3 4" key="1">
    <citation type="submission" date="2019-11" db="EMBL/GenBank/DDBJ databases">
        <title>Pedobacter sp. HMF7647 Genome sequencing and assembly.</title>
        <authorList>
            <person name="Kang H."/>
            <person name="Kim H."/>
            <person name="Joh K."/>
        </authorList>
    </citation>
    <scope>NUCLEOTIDE SEQUENCE [LARGE SCALE GENOMIC DNA]</scope>
    <source>
        <strain evidence="3 4">HMF7647</strain>
    </source>
</reference>
<dbReference type="PANTHER" id="PTHR30160:SF15">
    <property type="entry name" value="GLYCOSYLTRANSFERASE HI_0523-RELATED"/>
    <property type="match status" value="1"/>
</dbReference>
<dbReference type="Pfam" id="PF01075">
    <property type="entry name" value="Glyco_transf_9"/>
    <property type="match status" value="1"/>
</dbReference>
<dbReference type="GO" id="GO:0008713">
    <property type="term" value="F:ADP-heptose-lipopolysaccharide heptosyltransferase activity"/>
    <property type="evidence" value="ECO:0007669"/>
    <property type="project" value="TreeGrafter"/>
</dbReference>
<dbReference type="CDD" id="cd03789">
    <property type="entry name" value="GT9_LPS_heptosyltransferase"/>
    <property type="match status" value="1"/>
</dbReference>
<evidence type="ECO:0000313" key="3">
    <source>
        <dbReference type="EMBL" id="MXV50018.1"/>
    </source>
</evidence>
<name>A0A7K1Y7H3_9SPHI</name>
<gene>
    <name evidence="3" type="ORF">GS399_03470</name>
</gene>
<dbReference type="Proteomes" id="UP000466586">
    <property type="component" value="Unassembled WGS sequence"/>
</dbReference>
<organism evidence="3 4">
    <name type="scientific">Hufsiella arboris</name>
    <dbReference type="NCBI Taxonomy" id="2695275"/>
    <lineage>
        <taxon>Bacteria</taxon>
        <taxon>Pseudomonadati</taxon>
        <taxon>Bacteroidota</taxon>
        <taxon>Sphingobacteriia</taxon>
        <taxon>Sphingobacteriales</taxon>
        <taxon>Sphingobacteriaceae</taxon>
        <taxon>Hufsiella</taxon>
    </lineage>
</organism>